<dbReference type="InterPro" id="IPR013096">
    <property type="entry name" value="Cupin_2"/>
</dbReference>
<evidence type="ECO:0000313" key="2">
    <source>
        <dbReference type="EMBL" id="RUL85525.1"/>
    </source>
</evidence>
<dbReference type="PANTHER" id="PTHR40112">
    <property type="entry name" value="H2HPP ISOMERASE"/>
    <property type="match status" value="1"/>
</dbReference>
<dbReference type="Pfam" id="PF07883">
    <property type="entry name" value="Cupin_2"/>
    <property type="match status" value="1"/>
</dbReference>
<dbReference type="CDD" id="cd02238">
    <property type="entry name" value="cupin_KdgF"/>
    <property type="match status" value="1"/>
</dbReference>
<evidence type="ECO:0000313" key="3">
    <source>
        <dbReference type="Proteomes" id="UP000280296"/>
    </source>
</evidence>
<dbReference type="InterPro" id="IPR014710">
    <property type="entry name" value="RmlC-like_jellyroll"/>
</dbReference>
<gene>
    <name evidence="2" type="ORF">TsocGM_18265</name>
</gene>
<dbReference type="InterPro" id="IPR052535">
    <property type="entry name" value="Bacilysin_H2HPP_isomerase"/>
</dbReference>
<proteinExistence type="predicted"/>
<dbReference type="PANTHER" id="PTHR40112:SF1">
    <property type="entry name" value="H2HPP ISOMERASE"/>
    <property type="match status" value="1"/>
</dbReference>
<accession>A0A432MG88</accession>
<feature type="domain" description="Cupin type-2" evidence="1">
    <location>
        <begin position="50"/>
        <end position="117"/>
    </location>
</feature>
<name>A0A432MG88_9BACT</name>
<reference evidence="2 3" key="1">
    <citation type="submission" date="2018-12" db="EMBL/GenBank/DDBJ databases">
        <authorList>
            <person name="Toschakov S.V."/>
        </authorList>
    </citation>
    <scope>NUCLEOTIDE SEQUENCE [LARGE SCALE GENOMIC DNA]</scope>
    <source>
        <strain evidence="2 3">GM2012</strain>
    </source>
</reference>
<dbReference type="Proteomes" id="UP000280296">
    <property type="component" value="Unassembled WGS sequence"/>
</dbReference>
<dbReference type="AlphaFoldDB" id="A0A432MG88"/>
<protein>
    <submittedName>
        <fullName evidence="2">Cupin domain-containing protein</fullName>
    </submittedName>
</protein>
<dbReference type="OrthoDB" id="9811153at2"/>
<dbReference type="InterPro" id="IPR011051">
    <property type="entry name" value="RmlC_Cupin_sf"/>
</dbReference>
<reference evidence="2 3" key="2">
    <citation type="submission" date="2019-01" db="EMBL/GenBank/DDBJ databases">
        <title>Tautonia sociabilis, a novel thermotolerant planctomycete of Isosphaeraceae family, isolated from a 4000 m deep subterranean habitat.</title>
        <authorList>
            <person name="Kovaleva O.L."/>
            <person name="Elcheninov A.G."/>
            <person name="Van Heerden E."/>
            <person name="Toshchakov S.V."/>
            <person name="Novikov A."/>
            <person name="Bonch-Osmolovskaya E.A."/>
            <person name="Kublanov I.V."/>
        </authorList>
    </citation>
    <scope>NUCLEOTIDE SEQUENCE [LARGE SCALE GENOMIC DNA]</scope>
    <source>
        <strain evidence="2 3">GM2012</strain>
    </source>
</reference>
<sequence>MPEPEPEPAPPSRPTDADPYFIPTGSGTRHALFPGVDLCVTAGRGLMISVVEFQPGGVVPEHSHPHEQMGYLVSGLLEFTVGGQTRLLEPGDRWRIPGGVPHRVVAVGGPAVALDVFHPIREDYLLDPRPCAGCGTILDGSAPSCWSCGAAVASGGPSSADSGVG</sequence>
<dbReference type="SUPFAM" id="SSF51182">
    <property type="entry name" value="RmlC-like cupins"/>
    <property type="match status" value="1"/>
</dbReference>
<comment type="caution">
    <text evidence="2">The sequence shown here is derived from an EMBL/GenBank/DDBJ whole genome shotgun (WGS) entry which is preliminary data.</text>
</comment>
<dbReference type="Gene3D" id="2.60.120.10">
    <property type="entry name" value="Jelly Rolls"/>
    <property type="match status" value="1"/>
</dbReference>
<keyword evidence="3" id="KW-1185">Reference proteome</keyword>
<dbReference type="EMBL" id="RYZH01000039">
    <property type="protein sequence ID" value="RUL85525.1"/>
    <property type="molecule type" value="Genomic_DNA"/>
</dbReference>
<organism evidence="2 3">
    <name type="scientific">Tautonia sociabilis</name>
    <dbReference type="NCBI Taxonomy" id="2080755"/>
    <lineage>
        <taxon>Bacteria</taxon>
        <taxon>Pseudomonadati</taxon>
        <taxon>Planctomycetota</taxon>
        <taxon>Planctomycetia</taxon>
        <taxon>Isosphaerales</taxon>
        <taxon>Isosphaeraceae</taxon>
        <taxon>Tautonia</taxon>
    </lineage>
</organism>
<evidence type="ECO:0000259" key="1">
    <source>
        <dbReference type="Pfam" id="PF07883"/>
    </source>
</evidence>
<dbReference type="RefSeq" id="WP_126726902.1">
    <property type="nucleotide sequence ID" value="NZ_RYZH01000039.1"/>
</dbReference>